<dbReference type="GO" id="GO:0003723">
    <property type="term" value="F:RNA binding"/>
    <property type="evidence" value="ECO:0007669"/>
    <property type="project" value="UniProtKB-UniRule"/>
</dbReference>
<dbReference type="SMART" id="SM00360">
    <property type="entry name" value="RRM"/>
    <property type="match status" value="4"/>
</dbReference>
<dbReference type="InterPro" id="IPR012677">
    <property type="entry name" value="Nucleotide-bd_a/b_plait_sf"/>
</dbReference>
<feature type="region of interest" description="Disordered" evidence="4">
    <location>
        <begin position="939"/>
        <end position="1009"/>
    </location>
</feature>
<name>A0A4S4MPU9_9APHY</name>
<evidence type="ECO:0000256" key="1">
    <source>
        <dbReference type="ARBA" id="ARBA00022737"/>
    </source>
</evidence>
<feature type="domain" description="RRM" evidence="5">
    <location>
        <begin position="680"/>
        <end position="759"/>
    </location>
</feature>
<dbReference type="InterPro" id="IPR035979">
    <property type="entry name" value="RBD_domain_sf"/>
</dbReference>
<dbReference type="InterPro" id="IPR000504">
    <property type="entry name" value="RRM_dom"/>
</dbReference>
<evidence type="ECO:0000256" key="3">
    <source>
        <dbReference type="PROSITE-ProRule" id="PRU00176"/>
    </source>
</evidence>
<dbReference type="OrthoDB" id="360390at2759"/>
<keyword evidence="2 3" id="KW-0694">RNA-binding</keyword>
<dbReference type="SMART" id="SM00386">
    <property type="entry name" value="HAT"/>
    <property type="match status" value="3"/>
</dbReference>
<protein>
    <recommendedName>
        <fullName evidence="5">RRM domain-containing protein</fullName>
    </recommendedName>
</protein>
<dbReference type="InterPro" id="IPR034397">
    <property type="entry name" value="Prp24_RRM1"/>
</dbReference>
<dbReference type="PROSITE" id="PS50102">
    <property type="entry name" value="RRM"/>
    <property type="match status" value="3"/>
</dbReference>
<feature type="compositionally biased region" description="Basic and acidic residues" evidence="4">
    <location>
        <begin position="997"/>
        <end position="1009"/>
    </location>
</feature>
<evidence type="ECO:0000256" key="2">
    <source>
        <dbReference type="ARBA" id="ARBA00022884"/>
    </source>
</evidence>
<dbReference type="Gene3D" id="3.30.70.330">
    <property type="match status" value="3"/>
</dbReference>
<dbReference type="AlphaFoldDB" id="A0A4S4MPU9"/>
<feature type="compositionally biased region" description="Polar residues" evidence="4">
    <location>
        <begin position="978"/>
        <end position="995"/>
    </location>
</feature>
<gene>
    <name evidence="6" type="ORF">EUX98_g6425</name>
</gene>
<dbReference type="GO" id="GO:0006396">
    <property type="term" value="P:RNA processing"/>
    <property type="evidence" value="ECO:0007669"/>
    <property type="project" value="InterPro"/>
</dbReference>
<feature type="domain" description="RRM" evidence="5">
    <location>
        <begin position="606"/>
        <end position="679"/>
    </location>
</feature>
<dbReference type="InterPro" id="IPR052462">
    <property type="entry name" value="SLIRP/GR-RBP-like"/>
</dbReference>
<reference evidence="6 7" key="1">
    <citation type="submission" date="2019-02" db="EMBL/GenBank/DDBJ databases">
        <title>Genome sequencing of the rare red list fungi Antrodiella citrinella (Flaviporus citrinellus).</title>
        <authorList>
            <person name="Buettner E."/>
            <person name="Kellner H."/>
        </authorList>
    </citation>
    <scope>NUCLEOTIDE SEQUENCE [LARGE SCALE GENOMIC DNA]</scope>
    <source>
        <strain evidence="6 7">DSM 108506</strain>
    </source>
</reference>
<dbReference type="InterPro" id="IPR011990">
    <property type="entry name" value="TPR-like_helical_dom_sf"/>
</dbReference>
<dbReference type="CDD" id="cd12296">
    <property type="entry name" value="RRM1_Prp24"/>
    <property type="match status" value="1"/>
</dbReference>
<feature type="domain" description="RRM" evidence="5">
    <location>
        <begin position="773"/>
        <end position="849"/>
    </location>
</feature>
<evidence type="ECO:0000313" key="7">
    <source>
        <dbReference type="Proteomes" id="UP000308730"/>
    </source>
</evidence>
<dbReference type="SUPFAM" id="SSF48452">
    <property type="entry name" value="TPR-like"/>
    <property type="match status" value="1"/>
</dbReference>
<dbReference type="EMBL" id="SGPM01000227">
    <property type="protein sequence ID" value="THH27765.1"/>
    <property type="molecule type" value="Genomic_DNA"/>
</dbReference>
<feature type="region of interest" description="Disordered" evidence="4">
    <location>
        <begin position="557"/>
        <end position="600"/>
    </location>
</feature>
<comment type="caution">
    <text evidence="6">The sequence shown here is derived from an EMBL/GenBank/DDBJ whole genome shotgun (WGS) entry which is preliminary data.</text>
</comment>
<evidence type="ECO:0000256" key="4">
    <source>
        <dbReference type="SAM" id="MobiDB-lite"/>
    </source>
</evidence>
<dbReference type="SUPFAM" id="SSF54928">
    <property type="entry name" value="RNA-binding domain, RBD"/>
    <property type="match status" value="2"/>
</dbReference>
<sequence length="1009" mass="114021">MDEADALDALAHALTNLGNNPYDIALHAEHIRAASATGMQDQVEAALEMFTSYWAASDYAWVPLLEAKTSSETLESLEELQTIHDLFERAEQDYLSINVLQKHVEFLVNRHTRLAEAESKPEDPDSSFSTVWTRNAIIEAVSKGSGHLTESYRVFDVQRDWEMKLLQDAPPNSKVRSQLIREVESSLLGRLQQPHSNHDETFATYSTFTTNYKPPDEYETLLVQASKLRSKAVKTYERREQHEQSLVQAAFSLEGYAYYIAGERRAKQPDAFVLGTLYERAITEADKRRFASEVNAEEALRAFWLGYIDFMRINEADSEAQGRIFERAARSIPGCGEFWARYLRFLERTGHDRASIEVVHATAMRFTPLQKDVEQLVPIILARAGFEKRQVDGQEDDEQYLPLMRILLDGMRTVRKGGDPRLRLEKYFSQVCFNLTNLPENAVDEWKDTTKHYKNSYLAWTLYTDALMRYHNYDQARSVFKDVSLKNIDWPEAIWDAWIAFEQVYGSPTQMDECLDRIERARNQVEAKRAKAAYNAMQVITTVEQEVAATVPAMTPQSTAMDVDPTPGTTAESGTKRKAEDEIEPDAKKPRTEQKPFELKRDRENSTVFCAELPTAVTEDDLVALFKDCGRIREVKITKLPNSVVATVEFAGRDCVPAALTKDKKRIHEQEIAVHLAWKSTLYVTNFPEKADDVFIRDLFGRYGEVFDVRWPSKKFKSTRRFCYSLTWDLGQSAADEALVLNGYELDEGLRMSVYISNPERKKDRTDADANDRELYVAGLSKSTTQQDLRKLFSTYGPVKDIRMILDDRGQSKGFAFVEFEQAKDAVSGLAANNYELKGRRVSVTLADTRNKPKVPNAQRAEARSRSVRVKNLPANTQEGLLQQALEKIAPIQRLEVFADKREAVMELENAVEVGKLLLYAEPVVFNGNTLTFTEEVRGGTARSNGPATGGLFVPRSAASRPRAGLGSKKHGVIVNPSVASTSTANPVSVSQTKPGAQKDQDAFRKMLG</sequence>
<dbReference type="PANTHER" id="PTHR48027">
    <property type="entry name" value="HETEROGENEOUS NUCLEAR RIBONUCLEOPROTEIN 87F-RELATED"/>
    <property type="match status" value="1"/>
</dbReference>
<evidence type="ECO:0000313" key="6">
    <source>
        <dbReference type="EMBL" id="THH27765.1"/>
    </source>
</evidence>
<evidence type="ECO:0000259" key="5">
    <source>
        <dbReference type="PROSITE" id="PS50102"/>
    </source>
</evidence>
<dbReference type="CDD" id="cd00590">
    <property type="entry name" value="RRM_SF"/>
    <property type="match status" value="1"/>
</dbReference>
<dbReference type="InterPro" id="IPR003107">
    <property type="entry name" value="HAT"/>
</dbReference>
<organism evidence="6 7">
    <name type="scientific">Antrodiella citrinella</name>
    <dbReference type="NCBI Taxonomy" id="2447956"/>
    <lineage>
        <taxon>Eukaryota</taxon>
        <taxon>Fungi</taxon>
        <taxon>Dikarya</taxon>
        <taxon>Basidiomycota</taxon>
        <taxon>Agaricomycotina</taxon>
        <taxon>Agaricomycetes</taxon>
        <taxon>Polyporales</taxon>
        <taxon>Steccherinaceae</taxon>
        <taxon>Antrodiella</taxon>
    </lineage>
</organism>
<keyword evidence="7" id="KW-1185">Reference proteome</keyword>
<dbReference type="Pfam" id="PF00076">
    <property type="entry name" value="RRM_1"/>
    <property type="match status" value="2"/>
</dbReference>
<dbReference type="Gene3D" id="1.25.40.10">
    <property type="entry name" value="Tetratricopeptide repeat domain"/>
    <property type="match status" value="2"/>
</dbReference>
<dbReference type="Proteomes" id="UP000308730">
    <property type="component" value="Unassembled WGS sequence"/>
</dbReference>
<proteinExistence type="predicted"/>
<accession>A0A4S4MPU9</accession>
<feature type="compositionally biased region" description="Basic and acidic residues" evidence="4">
    <location>
        <begin position="574"/>
        <end position="600"/>
    </location>
</feature>
<keyword evidence="1" id="KW-0677">Repeat</keyword>